<feature type="domain" description="Peptidase A2" evidence="15">
    <location>
        <begin position="67"/>
        <end position="141"/>
    </location>
</feature>
<dbReference type="Gene3D" id="3.40.50.620">
    <property type="entry name" value="HUPs"/>
    <property type="match status" value="1"/>
</dbReference>
<dbReference type="EC" id="6.3.1.13" evidence="5"/>
<dbReference type="PANTHER" id="PTHR10890:SF3">
    <property type="entry name" value="CYSTEINE--TRNA LIGASE, CYTOPLASMIC"/>
    <property type="match status" value="1"/>
</dbReference>
<evidence type="ECO:0000313" key="16">
    <source>
        <dbReference type="EMBL" id="GAB49031.1"/>
    </source>
</evidence>
<evidence type="ECO:0000259" key="15">
    <source>
        <dbReference type="PROSITE" id="PS50175"/>
    </source>
</evidence>
<dbReference type="STRING" id="1089455.MOPEL_096_00380"/>
<gene>
    <name evidence="16" type="primary">mshC</name>
    <name evidence="16" type="ORF">MOPEL_096_00380</name>
</gene>
<keyword evidence="11" id="KW-0067">ATP-binding</keyword>
<evidence type="ECO:0000256" key="5">
    <source>
        <dbReference type="ARBA" id="ARBA00012088"/>
    </source>
</evidence>
<dbReference type="InterPro" id="IPR014729">
    <property type="entry name" value="Rossmann-like_a/b/a_fold"/>
</dbReference>
<evidence type="ECO:0000256" key="4">
    <source>
        <dbReference type="ARBA" id="ARBA00011245"/>
    </source>
</evidence>
<dbReference type="PROSITE" id="PS50175">
    <property type="entry name" value="ASP_PROT_RETROV"/>
    <property type="match status" value="1"/>
</dbReference>
<dbReference type="EMBL" id="BAFE01000073">
    <property type="protein sequence ID" value="GAB49031.1"/>
    <property type="molecule type" value="Genomic_DNA"/>
</dbReference>
<dbReference type="GO" id="GO:0046872">
    <property type="term" value="F:metal ion binding"/>
    <property type="evidence" value="ECO:0007669"/>
    <property type="project" value="UniProtKB-KW"/>
</dbReference>
<dbReference type="GO" id="GO:0004817">
    <property type="term" value="F:cysteine-tRNA ligase activity"/>
    <property type="evidence" value="ECO:0007669"/>
    <property type="project" value="TreeGrafter"/>
</dbReference>
<comment type="similarity">
    <text evidence="3">Belongs to the class-I aminoacyl-tRNA synthetase family. MshC subfamily.</text>
</comment>
<reference evidence="16 17" key="1">
    <citation type="submission" date="2012-02" db="EMBL/GenBank/DDBJ databases">
        <title>Whole genome shotgun sequence of Mobilicoccus pelagius NBRC 104925.</title>
        <authorList>
            <person name="Yoshida Y."/>
            <person name="Hosoyama A."/>
            <person name="Tsuchikane K."/>
            <person name="Katsumata H."/>
            <person name="Yamazaki S."/>
            <person name="Fujita N."/>
        </authorList>
    </citation>
    <scope>NUCLEOTIDE SEQUENCE [LARGE SCALE GENOMIC DNA]</scope>
    <source>
        <strain evidence="16 17">NBRC 104925</strain>
    </source>
</reference>
<dbReference type="AlphaFoldDB" id="H5UTH3"/>
<evidence type="ECO:0000256" key="10">
    <source>
        <dbReference type="ARBA" id="ARBA00022833"/>
    </source>
</evidence>
<keyword evidence="7 16" id="KW-0436">Ligase</keyword>
<keyword evidence="17" id="KW-1185">Reference proteome</keyword>
<protein>
    <recommendedName>
        <fullName evidence="6">L-cysteine:1D-myo-inositol 2-amino-2-deoxy-alpha-D-glucopyranoside ligase</fullName>
        <ecNumber evidence="5">6.3.1.13</ecNumber>
    </recommendedName>
    <alternativeName>
        <fullName evidence="12">Mycothiol ligase</fullName>
    </alternativeName>
</protein>
<keyword evidence="8" id="KW-0479">Metal-binding</keyword>
<dbReference type="GO" id="GO:0005829">
    <property type="term" value="C:cytosol"/>
    <property type="evidence" value="ECO:0007669"/>
    <property type="project" value="TreeGrafter"/>
</dbReference>
<dbReference type="InterPro" id="IPR001995">
    <property type="entry name" value="Peptidase_A2_cat"/>
</dbReference>
<evidence type="ECO:0000256" key="13">
    <source>
        <dbReference type="ARBA" id="ARBA00048350"/>
    </source>
</evidence>
<sequence length="422" mass="45681">MIAWPAPTRTPLPGRGDVPTIHDTATAGPRRLEVVDGRVGVYVCGITPYDATHMGHAATYVTVDVLNRALLDAGAEVTFVENVTDVDDPLLERAERDGVGWRELATREIQLFRDDMTALAVFPPDHFAGVVESVDLIGRDVRALLEEGAAYCIGTPDADGRGLEDVYLDLTTRPDFGRTSRFSTSDMDDVFADRGGDPDRAGKRSRFDPLLWRAARPGEPQWDVPGLPTGRPGWHIECSAIAVEYLGPRFAVQCGGSDLVFPHHEMSAVQAAALHGDGAFAQAYLHQAMVGLDGEKMSKSKGNLVLVSRLRQAGEDPAAIRLVLLAHHYRAPWDWTQEVFDEGRLRLTRWRDADARTCDAVTQGSTGTTGLLGEVRARVADDLDTPGALATVDAWIEDGADPAALGGASLHHIVDTILGIRL</sequence>
<evidence type="ECO:0000256" key="3">
    <source>
        <dbReference type="ARBA" id="ARBA00007723"/>
    </source>
</evidence>
<dbReference type="GO" id="GO:0004190">
    <property type="term" value="F:aspartic-type endopeptidase activity"/>
    <property type="evidence" value="ECO:0007669"/>
    <property type="project" value="InterPro"/>
</dbReference>
<keyword evidence="9" id="KW-0547">Nucleotide-binding</keyword>
<comment type="cofactor">
    <cofactor evidence="1">
        <name>Zn(2+)</name>
        <dbReference type="ChEBI" id="CHEBI:29105"/>
    </cofactor>
</comment>
<comment type="catalytic activity">
    <reaction evidence="13">
        <text>1D-myo-inositol 2-amino-2-deoxy-alpha-D-glucopyranoside + L-cysteine + ATP = 1D-myo-inositol 2-(L-cysteinylamino)-2-deoxy-alpha-D-glucopyranoside + AMP + diphosphate + H(+)</text>
        <dbReference type="Rhea" id="RHEA:26176"/>
        <dbReference type="ChEBI" id="CHEBI:15378"/>
        <dbReference type="ChEBI" id="CHEBI:30616"/>
        <dbReference type="ChEBI" id="CHEBI:33019"/>
        <dbReference type="ChEBI" id="CHEBI:35235"/>
        <dbReference type="ChEBI" id="CHEBI:58886"/>
        <dbReference type="ChEBI" id="CHEBI:58887"/>
        <dbReference type="ChEBI" id="CHEBI:456215"/>
        <dbReference type="EC" id="6.3.1.13"/>
    </reaction>
</comment>
<dbReference type="RefSeq" id="WP_009482929.1">
    <property type="nucleotide sequence ID" value="NZ_BAFE01000073.1"/>
</dbReference>
<dbReference type="Proteomes" id="UP000004367">
    <property type="component" value="Unassembled WGS sequence"/>
</dbReference>
<proteinExistence type="inferred from homology"/>
<accession>H5UTH3</accession>
<keyword evidence="10" id="KW-0862">Zinc</keyword>
<evidence type="ECO:0000256" key="12">
    <source>
        <dbReference type="ARBA" id="ARBA00033376"/>
    </source>
</evidence>
<dbReference type="InterPro" id="IPR017812">
    <property type="entry name" value="Mycothiol_ligase_MshC"/>
</dbReference>
<organism evidence="16 17">
    <name type="scientific">Mobilicoccus pelagius NBRC 104925</name>
    <dbReference type="NCBI Taxonomy" id="1089455"/>
    <lineage>
        <taxon>Bacteria</taxon>
        <taxon>Bacillati</taxon>
        <taxon>Actinomycetota</taxon>
        <taxon>Actinomycetes</taxon>
        <taxon>Micrococcales</taxon>
        <taxon>Dermatophilaceae</taxon>
        <taxon>Mobilicoccus</taxon>
    </lineage>
</organism>
<dbReference type="eggNOG" id="COG0215">
    <property type="taxonomic scope" value="Bacteria"/>
</dbReference>
<dbReference type="GO" id="GO:0035446">
    <property type="term" value="F:cysteine-glucosaminylinositol ligase activity"/>
    <property type="evidence" value="ECO:0007669"/>
    <property type="project" value="UniProtKB-EC"/>
</dbReference>
<evidence type="ECO:0000256" key="1">
    <source>
        <dbReference type="ARBA" id="ARBA00001947"/>
    </source>
</evidence>
<comment type="subunit">
    <text evidence="4">Monomer.</text>
</comment>
<evidence type="ECO:0000256" key="11">
    <source>
        <dbReference type="ARBA" id="ARBA00022840"/>
    </source>
</evidence>
<dbReference type="SUPFAM" id="SSF52374">
    <property type="entry name" value="Nucleotidylyl transferase"/>
    <property type="match status" value="1"/>
</dbReference>
<evidence type="ECO:0000256" key="9">
    <source>
        <dbReference type="ARBA" id="ARBA00022741"/>
    </source>
</evidence>
<dbReference type="Gene3D" id="1.20.120.640">
    <property type="entry name" value="Anticodon-binding domain of a subclass of class I aminoacyl-tRNA synthetases"/>
    <property type="match status" value="1"/>
</dbReference>
<dbReference type="PRINTS" id="PR00983">
    <property type="entry name" value="TRNASYNTHCYS"/>
</dbReference>
<feature type="region of interest" description="Disordered" evidence="14">
    <location>
        <begin position="1"/>
        <end position="24"/>
    </location>
</feature>
<dbReference type="Pfam" id="PF01406">
    <property type="entry name" value="tRNA-synt_1e"/>
    <property type="match status" value="1"/>
</dbReference>
<dbReference type="GO" id="GO:0006508">
    <property type="term" value="P:proteolysis"/>
    <property type="evidence" value="ECO:0007669"/>
    <property type="project" value="InterPro"/>
</dbReference>
<evidence type="ECO:0000256" key="7">
    <source>
        <dbReference type="ARBA" id="ARBA00022598"/>
    </source>
</evidence>
<dbReference type="GO" id="GO:0006423">
    <property type="term" value="P:cysteinyl-tRNA aminoacylation"/>
    <property type="evidence" value="ECO:0007669"/>
    <property type="project" value="TreeGrafter"/>
</dbReference>
<evidence type="ECO:0000256" key="6">
    <source>
        <dbReference type="ARBA" id="ARBA00020068"/>
    </source>
</evidence>
<evidence type="ECO:0000256" key="2">
    <source>
        <dbReference type="ARBA" id="ARBA00003679"/>
    </source>
</evidence>
<evidence type="ECO:0000313" key="17">
    <source>
        <dbReference type="Proteomes" id="UP000004367"/>
    </source>
</evidence>
<dbReference type="InterPro" id="IPR024909">
    <property type="entry name" value="Cys-tRNA/MSH_ligase"/>
</dbReference>
<dbReference type="NCBIfam" id="TIGR03447">
    <property type="entry name" value="mycothiol_MshC"/>
    <property type="match status" value="1"/>
</dbReference>
<comment type="function">
    <text evidence="2">Catalyzes the ATP-dependent condensation of GlcN-Ins and L-cysteine to form L-Cys-GlcN-Ins.</text>
</comment>
<comment type="caution">
    <text evidence="16">The sequence shown here is derived from an EMBL/GenBank/DDBJ whole genome shotgun (WGS) entry which is preliminary data.</text>
</comment>
<dbReference type="GO" id="GO:0010125">
    <property type="term" value="P:mycothiol biosynthetic process"/>
    <property type="evidence" value="ECO:0007669"/>
    <property type="project" value="InterPro"/>
</dbReference>
<evidence type="ECO:0000256" key="14">
    <source>
        <dbReference type="SAM" id="MobiDB-lite"/>
    </source>
</evidence>
<evidence type="ECO:0000256" key="8">
    <source>
        <dbReference type="ARBA" id="ARBA00022723"/>
    </source>
</evidence>
<dbReference type="InterPro" id="IPR032678">
    <property type="entry name" value="tRNA-synt_1_cat_dom"/>
</dbReference>
<dbReference type="PANTHER" id="PTHR10890">
    <property type="entry name" value="CYSTEINYL-TRNA SYNTHETASE"/>
    <property type="match status" value="1"/>
</dbReference>
<dbReference type="GO" id="GO:0005524">
    <property type="term" value="F:ATP binding"/>
    <property type="evidence" value="ECO:0007669"/>
    <property type="project" value="UniProtKB-KW"/>
</dbReference>
<name>H5UTH3_9MICO</name>